<reference evidence="4 5" key="1">
    <citation type="submission" date="2015-03" db="EMBL/GenBank/DDBJ databases">
        <title>Draft genome sequence of Luteibacter yeojuensis strain SU11.</title>
        <authorList>
            <person name="Sulaiman J."/>
            <person name="Priya K."/>
            <person name="Chan K.-G."/>
        </authorList>
    </citation>
    <scope>NUCLEOTIDE SEQUENCE [LARGE SCALE GENOMIC DNA]</scope>
    <source>
        <strain evidence="4 5">SU11</strain>
    </source>
</reference>
<evidence type="ECO:0000313" key="4">
    <source>
        <dbReference type="EMBL" id="KJV36448.1"/>
    </source>
</evidence>
<evidence type="ECO:0000256" key="3">
    <source>
        <dbReference type="ARBA" id="ARBA00071493"/>
    </source>
</evidence>
<name>A0A0F3KZ00_9GAMM</name>
<comment type="caution">
    <text evidence="4">The sequence shown here is derived from an EMBL/GenBank/DDBJ whole genome shotgun (WGS) entry which is preliminary data.</text>
</comment>
<keyword evidence="2" id="KW-0560">Oxidoreductase</keyword>
<dbReference type="FunFam" id="3.40.50.720:FF:000594">
    <property type="entry name" value="Short-chain oxidoreductase"/>
    <property type="match status" value="1"/>
</dbReference>
<dbReference type="SUPFAM" id="SSF51735">
    <property type="entry name" value="NAD(P)-binding Rossmann-fold domains"/>
    <property type="match status" value="1"/>
</dbReference>
<accession>A0A0F3KZ00</accession>
<dbReference type="Pfam" id="PF00106">
    <property type="entry name" value="adh_short"/>
    <property type="match status" value="1"/>
</dbReference>
<evidence type="ECO:0000313" key="5">
    <source>
        <dbReference type="Proteomes" id="UP000033651"/>
    </source>
</evidence>
<dbReference type="PRINTS" id="PR00081">
    <property type="entry name" value="GDHRDH"/>
</dbReference>
<dbReference type="PANTHER" id="PTHR24320:SF272">
    <property type="entry name" value="NAD(P)-BINDING ROSSMANN-FOLD SUPERFAMILY PROTEIN"/>
    <property type="match status" value="1"/>
</dbReference>
<dbReference type="RefSeq" id="WP_045828422.1">
    <property type="nucleotide sequence ID" value="NZ_JZRB01000008.1"/>
</dbReference>
<comment type="similarity">
    <text evidence="1">Belongs to the short-chain dehydrogenases/reductases (SDR) family.</text>
</comment>
<evidence type="ECO:0000256" key="1">
    <source>
        <dbReference type="ARBA" id="ARBA00006484"/>
    </source>
</evidence>
<evidence type="ECO:0000256" key="2">
    <source>
        <dbReference type="ARBA" id="ARBA00023002"/>
    </source>
</evidence>
<dbReference type="NCBIfam" id="NF004845">
    <property type="entry name" value="PRK06196.1"/>
    <property type="match status" value="1"/>
</dbReference>
<dbReference type="GO" id="GO:0016491">
    <property type="term" value="F:oxidoreductase activity"/>
    <property type="evidence" value="ECO:0007669"/>
    <property type="project" value="UniProtKB-KW"/>
</dbReference>
<dbReference type="AlphaFoldDB" id="A0A0F3KZ00"/>
<dbReference type="PANTHER" id="PTHR24320">
    <property type="entry name" value="RETINOL DEHYDROGENASE"/>
    <property type="match status" value="1"/>
</dbReference>
<dbReference type="OrthoDB" id="109589at2"/>
<sequence length="326" mass="34439">MQHPLPSGLGAATTAAEALAGIDLTGKTAVVTGGYAGLGLETARGLRDAGAHVIIPARDMAKAAKALDGEAGIEVLPMDLADPASIDAFAAEVVGRGGPLHILINNAGVMACPLERDARGFERQFATNHLGHYQLAARLWPALKRANGARVISVSSRGHRYSPVVFDDPHFERREYDPWLSYGQSKTANILFAIGVDTRGKADGIRAFSLHPGAIVTDLARYMSVDEMKKFGAIDDEGKPVVDLERGMKSVAQGAATSAWAATSALLDGKGGLYLEDCDVAPILDDATLEAADLRHLHGVRPYAVDPDAADALWELSEQQTGVRIA</sequence>
<dbReference type="Gene3D" id="3.40.50.720">
    <property type="entry name" value="NAD(P)-binding Rossmann-like Domain"/>
    <property type="match status" value="1"/>
</dbReference>
<keyword evidence="5" id="KW-1185">Reference proteome</keyword>
<gene>
    <name evidence="4" type="ORF">VI08_04825</name>
</gene>
<dbReference type="EMBL" id="JZRB01000008">
    <property type="protein sequence ID" value="KJV36448.1"/>
    <property type="molecule type" value="Genomic_DNA"/>
</dbReference>
<protein>
    <recommendedName>
        <fullName evidence="3">Probable oxidoreductase</fullName>
    </recommendedName>
</protein>
<dbReference type="PATRIC" id="fig|345309.4.peg.4044"/>
<organism evidence="4 5">
    <name type="scientific">Luteibacter yeojuensis</name>
    <dbReference type="NCBI Taxonomy" id="345309"/>
    <lineage>
        <taxon>Bacteria</taxon>
        <taxon>Pseudomonadati</taxon>
        <taxon>Pseudomonadota</taxon>
        <taxon>Gammaproteobacteria</taxon>
        <taxon>Lysobacterales</taxon>
        <taxon>Rhodanobacteraceae</taxon>
        <taxon>Luteibacter</taxon>
    </lineage>
</organism>
<proteinExistence type="inferred from homology"/>
<dbReference type="InterPro" id="IPR002347">
    <property type="entry name" value="SDR_fam"/>
</dbReference>
<dbReference type="InterPro" id="IPR036291">
    <property type="entry name" value="NAD(P)-bd_dom_sf"/>
</dbReference>
<dbReference type="Proteomes" id="UP000033651">
    <property type="component" value="Unassembled WGS sequence"/>
</dbReference>